<accession>A0AAV7IMD5</accession>
<keyword evidence="1" id="KW-1133">Transmembrane helix</keyword>
<dbReference type="EMBL" id="JAHXZJ010001119">
    <property type="protein sequence ID" value="KAH0553875.1"/>
    <property type="molecule type" value="Genomic_DNA"/>
</dbReference>
<evidence type="ECO:0000313" key="3">
    <source>
        <dbReference type="Proteomes" id="UP000826195"/>
    </source>
</evidence>
<gene>
    <name evidence="2" type="ORF">KQX54_005431</name>
</gene>
<keyword evidence="1" id="KW-0812">Transmembrane</keyword>
<dbReference type="AlphaFoldDB" id="A0AAV7IMD5"/>
<dbReference type="Proteomes" id="UP000826195">
    <property type="component" value="Unassembled WGS sequence"/>
</dbReference>
<keyword evidence="3" id="KW-1185">Reference proteome</keyword>
<organism evidence="2 3">
    <name type="scientific">Cotesia glomerata</name>
    <name type="common">Lepidopteran parasitic wasp</name>
    <name type="synonym">Apanteles glomeratus</name>
    <dbReference type="NCBI Taxonomy" id="32391"/>
    <lineage>
        <taxon>Eukaryota</taxon>
        <taxon>Metazoa</taxon>
        <taxon>Ecdysozoa</taxon>
        <taxon>Arthropoda</taxon>
        <taxon>Hexapoda</taxon>
        <taxon>Insecta</taxon>
        <taxon>Pterygota</taxon>
        <taxon>Neoptera</taxon>
        <taxon>Endopterygota</taxon>
        <taxon>Hymenoptera</taxon>
        <taxon>Apocrita</taxon>
        <taxon>Ichneumonoidea</taxon>
        <taxon>Braconidae</taxon>
        <taxon>Microgastrinae</taxon>
        <taxon>Cotesia</taxon>
    </lineage>
</organism>
<evidence type="ECO:0000313" key="2">
    <source>
        <dbReference type="EMBL" id="KAH0553875.1"/>
    </source>
</evidence>
<feature type="transmembrane region" description="Helical" evidence="1">
    <location>
        <begin position="56"/>
        <end position="75"/>
    </location>
</feature>
<comment type="caution">
    <text evidence="2">The sequence shown here is derived from an EMBL/GenBank/DDBJ whole genome shotgun (WGS) entry which is preliminary data.</text>
</comment>
<reference evidence="2 3" key="1">
    <citation type="journal article" date="2021" name="J. Hered.">
        <title>A chromosome-level genome assembly of the parasitoid wasp, Cotesia glomerata (Hymenoptera: Braconidae).</title>
        <authorList>
            <person name="Pinto B.J."/>
            <person name="Weis J.J."/>
            <person name="Gamble T."/>
            <person name="Ode P.J."/>
            <person name="Paul R."/>
            <person name="Zaspel J.M."/>
        </authorList>
    </citation>
    <scope>NUCLEOTIDE SEQUENCE [LARGE SCALE GENOMIC DNA]</scope>
    <source>
        <strain evidence="2">CgM1</strain>
    </source>
</reference>
<sequence length="120" mass="13683">MECCRLKAARNKCHTVLGLNVTGSNEQVTVAAWALIAHQVQRQTELIRWLRGRSTVVYPMPVALTTVNFPFFFFFKLWPPLHRHVTTTVLKNDLHVCARAGAAPEKEARQGVKDREPLLY</sequence>
<name>A0AAV7IMD5_COTGL</name>
<protein>
    <submittedName>
        <fullName evidence="2">Uncharacterized protein</fullName>
    </submittedName>
</protein>
<evidence type="ECO:0000256" key="1">
    <source>
        <dbReference type="SAM" id="Phobius"/>
    </source>
</evidence>
<proteinExistence type="predicted"/>
<keyword evidence="1" id="KW-0472">Membrane</keyword>